<keyword evidence="1" id="KW-0472">Membrane</keyword>
<reference evidence="2 3" key="1">
    <citation type="submission" date="2019-12" db="EMBL/GenBank/DDBJ databases">
        <title>Strain KN286 was isolated from seawater, which was collected from Caroline Seamount in the tropical western Pacific.</title>
        <authorList>
            <person name="Wang Q."/>
        </authorList>
    </citation>
    <scope>NUCLEOTIDE SEQUENCE [LARGE SCALE GENOMIC DNA]</scope>
    <source>
        <strain evidence="2 3">KN286</strain>
    </source>
</reference>
<proteinExistence type="predicted"/>
<feature type="transmembrane region" description="Helical" evidence="1">
    <location>
        <begin position="113"/>
        <end position="134"/>
    </location>
</feature>
<accession>A0A6B0TYV0</accession>
<comment type="caution">
    <text evidence="2">The sequence shown here is derived from an EMBL/GenBank/DDBJ whole genome shotgun (WGS) entry which is preliminary data.</text>
</comment>
<keyword evidence="3" id="KW-1185">Reference proteome</keyword>
<dbReference type="EMBL" id="WUWG01000005">
    <property type="protein sequence ID" value="MXU66193.1"/>
    <property type="molecule type" value="Genomic_DNA"/>
</dbReference>
<evidence type="ECO:0000313" key="2">
    <source>
        <dbReference type="EMBL" id="MXU66193.1"/>
    </source>
</evidence>
<dbReference type="RefSeq" id="WP_160855467.1">
    <property type="nucleotide sequence ID" value="NZ_WUWG01000005.1"/>
</dbReference>
<keyword evidence="1" id="KW-1133">Transmembrane helix</keyword>
<gene>
    <name evidence="2" type="ORF">GSH16_12115</name>
</gene>
<organism evidence="2 3">
    <name type="scientific">Oceanomicrobium pacificus</name>
    <dbReference type="NCBI Taxonomy" id="2692916"/>
    <lineage>
        <taxon>Bacteria</taxon>
        <taxon>Pseudomonadati</taxon>
        <taxon>Pseudomonadota</taxon>
        <taxon>Alphaproteobacteria</taxon>
        <taxon>Rhodobacterales</taxon>
        <taxon>Paracoccaceae</taxon>
        <taxon>Oceanomicrobium</taxon>
    </lineage>
</organism>
<name>A0A6B0TYV0_9RHOB</name>
<protein>
    <submittedName>
        <fullName evidence="2">Uncharacterized protein</fullName>
    </submittedName>
</protein>
<feature type="transmembrane region" description="Helical" evidence="1">
    <location>
        <begin position="7"/>
        <end position="28"/>
    </location>
</feature>
<feature type="transmembrane region" description="Helical" evidence="1">
    <location>
        <begin position="40"/>
        <end position="60"/>
    </location>
</feature>
<feature type="transmembrane region" description="Helical" evidence="1">
    <location>
        <begin position="72"/>
        <end position="93"/>
    </location>
</feature>
<evidence type="ECO:0000256" key="1">
    <source>
        <dbReference type="SAM" id="Phobius"/>
    </source>
</evidence>
<sequence length="144" mass="15989">MFKKPSLMLRITVAKIFGLVVGIGWAIMLTAMPQAGIFDLLGYLLWWVTLGAMVGAFGVIDWLPVLNRRFTWWLRGPWIAGWLGLVAVMLAYGDMAALLQSYFQGFHLFNSPWWFVAACALFGLVCDLIATIAAGDGKETVQML</sequence>
<evidence type="ECO:0000313" key="3">
    <source>
        <dbReference type="Proteomes" id="UP000436016"/>
    </source>
</evidence>
<dbReference type="AlphaFoldDB" id="A0A6B0TYV0"/>
<dbReference type="Proteomes" id="UP000436016">
    <property type="component" value="Unassembled WGS sequence"/>
</dbReference>
<keyword evidence="1" id="KW-0812">Transmembrane</keyword>